<dbReference type="PANTHER" id="PTHR42776:SF13">
    <property type="entry name" value="DIPEPTIDYL-PEPTIDASE 5"/>
    <property type="match status" value="1"/>
</dbReference>
<comment type="similarity">
    <text evidence="1">Belongs to the peptidase S9C family.</text>
</comment>
<keyword evidence="2" id="KW-0645">Protease</keyword>
<dbReference type="FunFam" id="3.40.50.1820:FF:000028">
    <property type="entry name" value="S9 family peptidase"/>
    <property type="match status" value="1"/>
</dbReference>
<dbReference type="PANTHER" id="PTHR42776">
    <property type="entry name" value="SERINE PEPTIDASE S9 FAMILY MEMBER"/>
    <property type="match status" value="1"/>
</dbReference>
<keyword evidence="10" id="KW-1185">Reference proteome</keyword>
<dbReference type="SUPFAM" id="SSF82171">
    <property type="entry name" value="DPP6 N-terminal domain-like"/>
    <property type="match status" value="1"/>
</dbReference>
<evidence type="ECO:0000256" key="1">
    <source>
        <dbReference type="ARBA" id="ARBA00010040"/>
    </source>
</evidence>
<name>A0A9P4Q7N2_9PEZI</name>
<sequence>MVRRAIHFTPQVLLGAPRRSAGVPNPAGSKVVYTVSTYNFEAHKKTNELRVLDVQSGDSLELARDKDIADLNWLDDEHLVYFEANKDGSTGLVWRDIGVAKDGTEGIQAVGAVDAPCSNLKVAKLDAGKFGIAFSAQAGKDGKPFNPEKAPKLQSTGKLYKKLFVRHWDKYETKERNALFYTTLSTDDDGKWHLGQIYNALKDTKLESPVEPFGGTDNFDVSKAGIVFVSKDPVLNVALNTKCNTYVAKLPSWEDPPAATFEVEVPEACQGAATAPIFRPDGRAIAFLKMEENGYESDKTHILIAEYDSLDEAPKARYLLSKPWDRSPASISFTTDSKHMLAIAEDHGAVKLFSMSSLKSFAMPQGSFSDLRCLKSGAIFLSGSSLVDNSFYAILQGSLAPDAVDAAEIRLLHSNTHQGDKLGLSAQQIDSIWTPASNPKINEKVHAWVMRPSHFDPKKKYPIAYLIHGGPQGAWGNSWSTRWNPAIFAEQGYVVVAPNITGSTGYGQAFVDAVSENWGGDPYQDIINLFDWVEKNMPEADNDRAVMLGASYGGFMANWIQGHDLGRKFKAIVCHDGIFSTVNLLSTEELWFLHDVGGPPWQHTASLDGDDAAAQVRKNFGKGDTSSWVKWDPSRHLDNWSTPQLVIHSSKDYRLPISEGLAAFNVLQARGVESQFLTFPDENHWVLKPENSLLWHKVVLNWINKHAGLPAFARDDEEDDEFYGGTKAENEKEQGGETMPSDGHPAT</sequence>
<evidence type="ECO:0000259" key="8">
    <source>
        <dbReference type="Pfam" id="PF00326"/>
    </source>
</evidence>
<feature type="domain" description="Peptidase S9 prolyl oligopeptidase catalytic" evidence="8">
    <location>
        <begin position="479"/>
        <end position="708"/>
    </location>
</feature>
<dbReference type="GO" id="GO:0004252">
    <property type="term" value="F:serine-type endopeptidase activity"/>
    <property type="evidence" value="ECO:0007669"/>
    <property type="project" value="TreeGrafter"/>
</dbReference>
<evidence type="ECO:0000256" key="7">
    <source>
        <dbReference type="SAM" id="MobiDB-lite"/>
    </source>
</evidence>
<reference evidence="9" key="1">
    <citation type="journal article" date="2020" name="Stud. Mycol.">
        <title>101 Dothideomycetes genomes: a test case for predicting lifestyles and emergence of pathogens.</title>
        <authorList>
            <person name="Haridas S."/>
            <person name="Albert R."/>
            <person name="Binder M."/>
            <person name="Bloem J."/>
            <person name="Labutti K."/>
            <person name="Salamov A."/>
            <person name="Andreopoulos B."/>
            <person name="Baker S."/>
            <person name="Barry K."/>
            <person name="Bills G."/>
            <person name="Bluhm B."/>
            <person name="Cannon C."/>
            <person name="Castanera R."/>
            <person name="Culley D."/>
            <person name="Daum C."/>
            <person name="Ezra D."/>
            <person name="Gonzalez J."/>
            <person name="Henrissat B."/>
            <person name="Kuo A."/>
            <person name="Liang C."/>
            <person name="Lipzen A."/>
            <person name="Lutzoni F."/>
            <person name="Magnuson J."/>
            <person name="Mondo S."/>
            <person name="Nolan M."/>
            <person name="Ohm R."/>
            <person name="Pangilinan J."/>
            <person name="Park H.-J."/>
            <person name="Ramirez L."/>
            <person name="Alfaro M."/>
            <person name="Sun H."/>
            <person name="Tritt A."/>
            <person name="Yoshinaga Y."/>
            <person name="Zwiers L.-H."/>
            <person name="Turgeon B."/>
            <person name="Goodwin S."/>
            <person name="Spatafora J."/>
            <person name="Crous P."/>
            <person name="Grigoriev I."/>
        </authorList>
    </citation>
    <scope>NUCLEOTIDE SEQUENCE</scope>
    <source>
        <strain evidence="9">CBS 116435</strain>
    </source>
</reference>
<dbReference type="Proteomes" id="UP000799441">
    <property type="component" value="Unassembled WGS sequence"/>
</dbReference>
<keyword evidence="3" id="KW-0732">Signal</keyword>
<evidence type="ECO:0000256" key="3">
    <source>
        <dbReference type="ARBA" id="ARBA00022729"/>
    </source>
</evidence>
<evidence type="ECO:0000313" key="9">
    <source>
        <dbReference type="EMBL" id="KAF2719946.1"/>
    </source>
</evidence>
<proteinExistence type="inferred from homology"/>
<dbReference type="AlphaFoldDB" id="A0A9P4Q7N2"/>
<evidence type="ECO:0000313" key="10">
    <source>
        <dbReference type="Proteomes" id="UP000799441"/>
    </source>
</evidence>
<protein>
    <recommendedName>
        <fullName evidence="6">Dipeptidyl-peptidase V</fullName>
    </recommendedName>
</protein>
<dbReference type="EMBL" id="MU003805">
    <property type="protein sequence ID" value="KAF2719946.1"/>
    <property type="molecule type" value="Genomic_DNA"/>
</dbReference>
<evidence type="ECO:0000256" key="4">
    <source>
        <dbReference type="ARBA" id="ARBA00022801"/>
    </source>
</evidence>
<keyword evidence="4" id="KW-0378">Hydrolase</keyword>
<dbReference type="SUPFAM" id="SSF53474">
    <property type="entry name" value="alpha/beta-Hydrolases"/>
    <property type="match status" value="1"/>
</dbReference>
<dbReference type="Gene3D" id="3.40.50.1820">
    <property type="entry name" value="alpha/beta hydrolase"/>
    <property type="match status" value="1"/>
</dbReference>
<comment type="caution">
    <text evidence="9">The sequence shown here is derived from an EMBL/GenBank/DDBJ whole genome shotgun (WGS) entry which is preliminary data.</text>
</comment>
<dbReference type="InterPro" id="IPR029058">
    <property type="entry name" value="AB_hydrolase_fold"/>
</dbReference>
<feature type="region of interest" description="Disordered" evidence="7">
    <location>
        <begin position="714"/>
        <end position="747"/>
    </location>
</feature>
<evidence type="ECO:0000256" key="2">
    <source>
        <dbReference type="ARBA" id="ARBA00022670"/>
    </source>
</evidence>
<dbReference type="GO" id="GO:0006508">
    <property type="term" value="P:proteolysis"/>
    <property type="evidence" value="ECO:0007669"/>
    <property type="project" value="UniProtKB-KW"/>
</dbReference>
<gene>
    <name evidence="9" type="ORF">K431DRAFT_313737</name>
</gene>
<evidence type="ECO:0000256" key="6">
    <source>
        <dbReference type="ARBA" id="ARBA00032829"/>
    </source>
</evidence>
<accession>A0A9P4Q7N2</accession>
<dbReference type="Pfam" id="PF00326">
    <property type="entry name" value="Peptidase_S9"/>
    <property type="match status" value="1"/>
</dbReference>
<dbReference type="InterPro" id="IPR001375">
    <property type="entry name" value="Peptidase_S9_cat"/>
</dbReference>
<keyword evidence="5" id="KW-0720">Serine protease</keyword>
<evidence type="ECO:0000256" key="5">
    <source>
        <dbReference type="ARBA" id="ARBA00022825"/>
    </source>
</evidence>
<dbReference type="OrthoDB" id="416344at2759"/>
<organism evidence="9 10">
    <name type="scientific">Polychaeton citri CBS 116435</name>
    <dbReference type="NCBI Taxonomy" id="1314669"/>
    <lineage>
        <taxon>Eukaryota</taxon>
        <taxon>Fungi</taxon>
        <taxon>Dikarya</taxon>
        <taxon>Ascomycota</taxon>
        <taxon>Pezizomycotina</taxon>
        <taxon>Dothideomycetes</taxon>
        <taxon>Dothideomycetidae</taxon>
        <taxon>Capnodiales</taxon>
        <taxon>Capnodiaceae</taxon>
        <taxon>Polychaeton</taxon>
    </lineage>
</organism>